<gene>
    <name evidence="2" type="ORF">KJ970_07750</name>
</gene>
<protein>
    <submittedName>
        <fullName evidence="2">Phosphonate ABC transporter ATP-binding protein</fullName>
    </submittedName>
</protein>
<reference evidence="2" key="1">
    <citation type="submission" date="2021-05" db="EMBL/GenBank/DDBJ databases">
        <title>Energy efficiency and biological interactions define the core microbiome of deep oligotrophic groundwater.</title>
        <authorList>
            <person name="Mehrshad M."/>
            <person name="Lopez-Fernandez M."/>
            <person name="Bell E."/>
            <person name="Bernier-Latmani R."/>
            <person name="Bertilsson S."/>
            <person name="Dopson M."/>
        </authorList>
    </citation>
    <scope>NUCLEOTIDE SEQUENCE</scope>
    <source>
        <strain evidence="2">Modern_marine.mb.64</strain>
    </source>
</reference>
<dbReference type="PANTHER" id="PTHR48098">
    <property type="entry name" value="ENTEROCHELIN ESTERASE-RELATED"/>
    <property type="match status" value="1"/>
</dbReference>
<name>A0A948RW85_UNCEI</name>
<dbReference type="InterPro" id="IPR050583">
    <property type="entry name" value="Mycobacterial_A85_antigen"/>
</dbReference>
<dbReference type="Pfam" id="PF00756">
    <property type="entry name" value="Esterase"/>
    <property type="match status" value="1"/>
</dbReference>
<dbReference type="InterPro" id="IPR002044">
    <property type="entry name" value="CBM20"/>
</dbReference>
<proteinExistence type="predicted"/>
<dbReference type="InterPro" id="IPR029058">
    <property type="entry name" value="AB_hydrolase_fold"/>
</dbReference>
<comment type="caution">
    <text evidence="2">The sequence shown here is derived from an EMBL/GenBank/DDBJ whole genome shotgun (WGS) entry which is preliminary data.</text>
</comment>
<keyword evidence="2" id="KW-0067">ATP-binding</keyword>
<sequence length="386" mass="43136">MFASHGDGAISEEDHMRVLTFQVSVPPDTPDTSGLFIAGDFQGWNPASETHKLDRIDRRTYQITLSLPYEQHIQFKFTRGHWGVVEKGSHGEEIANRTLFITESGTHTFTVAAWADNPPVKNSITGNVSTITIPAFARNRRIWVYLPPNYATEPDRRYPVLYMLDGQNIFDNATSFAGEWGVDEICERLILAGEIQPIIVIAIDNGGADRVNEYTPWPDSSRREGGAADKHLQEIISNVIPYVNDHYKTMTNPEQTGLAGSSLGGLTAVYAGFTYPETFGLIAGLSPSIWWDDNHLIRYVQSSKKRPLKLYMDMGTLESGTKRDTDNSGISNSIRQLRSLHGVMLEKGFIPGIDLKSFEDEGANHHESFWAARFPATLQFLFPPTL</sequence>
<dbReference type="PROSITE" id="PS51166">
    <property type="entry name" value="CBM20"/>
    <property type="match status" value="1"/>
</dbReference>
<organism evidence="2 3">
    <name type="scientific">Eiseniibacteriota bacterium</name>
    <dbReference type="NCBI Taxonomy" id="2212470"/>
    <lineage>
        <taxon>Bacteria</taxon>
        <taxon>Candidatus Eiseniibacteriota</taxon>
    </lineage>
</organism>
<evidence type="ECO:0000313" key="2">
    <source>
        <dbReference type="EMBL" id="MBU2690809.1"/>
    </source>
</evidence>
<dbReference type="InterPro" id="IPR013783">
    <property type="entry name" value="Ig-like_fold"/>
</dbReference>
<dbReference type="SUPFAM" id="SSF53474">
    <property type="entry name" value="alpha/beta-Hydrolases"/>
    <property type="match status" value="1"/>
</dbReference>
<evidence type="ECO:0000313" key="3">
    <source>
        <dbReference type="Proteomes" id="UP000777784"/>
    </source>
</evidence>
<dbReference type="EMBL" id="JAHJDP010000037">
    <property type="protein sequence ID" value="MBU2690809.1"/>
    <property type="molecule type" value="Genomic_DNA"/>
</dbReference>
<dbReference type="Gene3D" id="2.60.40.10">
    <property type="entry name" value="Immunoglobulins"/>
    <property type="match status" value="1"/>
</dbReference>
<dbReference type="AlphaFoldDB" id="A0A948RW85"/>
<feature type="domain" description="CBM20" evidence="1">
    <location>
        <begin position="11"/>
        <end position="116"/>
    </location>
</feature>
<accession>A0A948RW85</accession>
<dbReference type="GO" id="GO:0005524">
    <property type="term" value="F:ATP binding"/>
    <property type="evidence" value="ECO:0007669"/>
    <property type="project" value="UniProtKB-KW"/>
</dbReference>
<dbReference type="Gene3D" id="3.40.50.1820">
    <property type="entry name" value="alpha/beta hydrolase"/>
    <property type="match status" value="1"/>
</dbReference>
<dbReference type="InterPro" id="IPR013784">
    <property type="entry name" value="Carb-bd-like_fold"/>
</dbReference>
<keyword evidence="2" id="KW-0547">Nucleotide-binding</keyword>
<dbReference type="Proteomes" id="UP000777784">
    <property type="component" value="Unassembled WGS sequence"/>
</dbReference>
<dbReference type="InterPro" id="IPR000801">
    <property type="entry name" value="Esterase-like"/>
</dbReference>
<evidence type="ECO:0000259" key="1">
    <source>
        <dbReference type="PROSITE" id="PS51166"/>
    </source>
</evidence>
<dbReference type="SUPFAM" id="SSF49452">
    <property type="entry name" value="Starch-binding domain-like"/>
    <property type="match status" value="1"/>
</dbReference>
<dbReference type="PANTHER" id="PTHR48098:SF6">
    <property type="entry name" value="FERRI-BACILLIBACTIN ESTERASE BESA"/>
    <property type="match status" value="1"/>
</dbReference>
<dbReference type="GO" id="GO:2001070">
    <property type="term" value="F:starch binding"/>
    <property type="evidence" value="ECO:0007669"/>
    <property type="project" value="InterPro"/>
</dbReference>
<dbReference type="SMART" id="SM01065">
    <property type="entry name" value="CBM_2"/>
    <property type="match status" value="1"/>
</dbReference>